<keyword evidence="3" id="KW-1185">Reference proteome</keyword>
<keyword evidence="1" id="KW-0732">Signal</keyword>
<dbReference type="KEGG" id="mfy:HH212_18515"/>
<dbReference type="AlphaFoldDB" id="A0A7Z2VYV7"/>
<evidence type="ECO:0008006" key="4">
    <source>
        <dbReference type="Google" id="ProtNLM"/>
    </source>
</evidence>
<accession>A0A7Z2VYV7</accession>
<organism evidence="2 3">
    <name type="scientific">Massilia forsythiae</name>
    <dbReference type="NCBI Taxonomy" id="2728020"/>
    <lineage>
        <taxon>Bacteria</taxon>
        <taxon>Pseudomonadati</taxon>
        <taxon>Pseudomonadota</taxon>
        <taxon>Betaproteobacteria</taxon>
        <taxon>Burkholderiales</taxon>
        <taxon>Oxalobacteraceae</taxon>
        <taxon>Telluria group</taxon>
        <taxon>Massilia</taxon>
    </lineage>
</organism>
<name>A0A7Z2VYV7_9BURK</name>
<evidence type="ECO:0000256" key="1">
    <source>
        <dbReference type="SAM" id="SignalP"/>
    </source>
</evidence>
<dbReference type="EMBL" id="CP051685">
    <property type="protein sequence ID" value="QJE01774.1"/>
    <property type="molecule type" value="Genomic_DNA"/>
</dbReference>
<proteinExistence type="predicted"/>
<gene>
    <name evidence="2" type="ORF">HH212_18515</name>
</gene>
<evidence type="ECO:0000313" key="2">
    <source>
        <dbReference type="EMBL" id="QJE01774.1"/>
    </source>
</evidence>
<evidence type="ECO:0000313" key="3">
    <source>
        <dbReference type="Proteomes" id="UP000502415"/>
    </source>
</evidence>
<protein>
    <recommendedName>
        <fullName evidence="4">Aspartyl protease</fullName>
    </recommendedName>
</protein>
<dbReference type="RefSeq" id="WP_170203816.1">
    <property type="nucleotide sequence ID" value="NZ_CP051685.1"/>
</dbReference>
<dbReference type="Proteomes" id="UP000502415">
    <property type="component" value="Chromosome"/>
</dbReference>
<feature type="chain" id="PRO_5030563919" description="Aspartyl protease" evidence="1">
    <location>
        <begin position="31"/>
        <end position="315"/>
    </location>
</feature>
<feature type="signal peptide" evidence="1">
    <location>
        <begin position="1"/>
        <end position="30"/>
    </location>
</feature>
<sequence length="315" mass="32734">MPPFLRSCLPALRLPAVLLALLAGSAIAQSAPSPAPAVVPLRFVNGLPFVQVAVGAARSEMMFDSGGGFGISLPTATIDDAGSVTMLDETSRFSDLLGQVHEVRKLVARRVTVGRTALEPVRGRVHVNWGGAPEGPDAELTRARNGGAIDLLAFGERALMFDYARRTLTIYAPGRHPLADPEARAAGWQSLRLEHGKTGPYVTLRVGSKPLKLVLDTGAPLNFINPGSLAGTAGRCDDAGDAPDPCNLPDVRTEGGAALGAMKARAMSLDGAPFDGLLGAPFFAARRVLFDPAAQRLLIAPADPAGAARSTAPVP</sequence>
<reference evidence="2 3" key="1">
    <citation type="submission" date="2020-04" db="EMBL/GenBank/DDBJ databases">
        <title>Genome sequencing of novel species.</title>
        <authorList>
            <person name="Heo J."/>
            <person name="Kim S.-J."/>
            <person name="Kim J.-S."/>
            <person name="Hong S.-B."/>
            <person name="Kwon S.-W."/>
        </authorList>
    </citation>
    <scope>NUCLEOTIDE SEQUENCE [LARGE SCALE GENOMIC DNA]</scope>
    <source>
        <strain evidence="2 3">GN2-R2</strain>
    </source>
</reference>